<dbReference type="InterPro" id="IPR002539">
    <property type="entry name" value="MaoC-like_dom"/>
</dbReference>
<dbReference type="InterPro" id="IPR039375">
    <property type="entry name" value="NodN-like"/>
</dbReference>
<proteinExistence type="predicted"/>
<dbReference type="SUPFAM" id="SSF54637">
    <property type="entry name" value="Thioesterase/thiol ester dehydrase-isomerase"/>
    <property type="match status" value="1"/>
</dbReference>
<gene>
    <name evidence="2" type="ORF">ABIE13_004971</name>
</gene>
<comment type="caution">
    <text evidence="2">The sequence shown here is derived from an EMBL/GenBank/DDBJ whole genome shotgun (WGS) entry which is preliminary data.</text>
</comment>
<dbReference type="PANTHER" id="PTHR42993:SF1">
    <property type="entry name" value="MAOC-LIKE DEHYDRATASE DOMAIN-CONTAINING PROTEIN"/>
    <property type="match status" value="1"/>
</dbReference>
<dbReference type="PANTHER" id="PTHR42993">
    <property type="entry name" value="MAOC-LIKE DEHYDRATASE DOMAIN-CONTAINING PROTEIN"/>
    <property type="match status" value="1"/>
</dbReference>
<feature type="domain" description="MaoC-like" evidence="1">
    <location>
        <begin position="13"/>
        <end position="114"/>
    </location>
</feature>
<dbReference type="Pfam" id="PF01575">
    <property type="entry name" value="MaoC_dehydratas"/>
    <property type="match status" value="1"/>
</dbReference>
<evidence type="ECO:0000259" key="1">
    <source>
        <dbReference type="Pfam" id="PF01575"/>
    </source>
</evidence>
<reference evidence="2 3" key="1">
    <citation type="submission" date="2024-06" db="EMBL/GenBank/DDBJ databases">
        <title>Sorghum-associated microbial communities from plants grown in Nebraska, USA.</title>
        <authorList>
            <person name="Schachtman D."/>
        </authorList>
    </citation>
    <scope>NUCLEOTIDE SEQUENCE [LARGE SCALE GENOMIC DNA]</scope>
    <source>
        <strain evidence="2 3">2709</strain>
    </source>
</reference>
<dbReference type="InterPro" id="IPR029069">
    <property type="entry name" value="HotDog_dom_sf"/>
</dbReference>
<dbReference type="EMBL" id="JBEPSH010000012">
    <property type="protein sequence ID" value="MET4579834.1"/>
    <property type="molecule type" value="Genomic_DNA"/>
</dbReference>
<organism evidence="2 3">
    <name type="scientific">Ottowia thiooxydans</name>
    <dbReference type="NCBI Taxonomy" id="219182"/>
    <lineage>
        <taxon>Bacteria</taxon>
        <taxon>Pseudomonadati</taxon>
        <taxon>Pseudomonadota</taxon>
        <taxon>Betaproteobacteria</taxon>
        <taxon>Burkholderiales</taxon>
        <taxon>Comamonadaceae</taxon>
        <taxon>Ottowia</taxon>
    </lineage>
</organism>
<evidence type="ECO:0000313" key="3">
    <source>
        <dbReference type="Proteomes" id="UP001549320"/>
    </source>
</evidence>
<dbReference type="RefSeq" id="WP_354448310.1">
    <property type="nucleotide sequence ID" value="NZ_JBEPSH010000012.1"/>
</dbReference>
<dbReference type="CDD" id="cd03450">
    <property type="entry name" value="NodN"/>
    <property type="match status" value="1"/>
</dbReference>
<name>A0ABV2QFL6_9BURK</name>
<dbReference type="Gene3D" id="3.10.129.10">
    <property type="entry name" value="Hotdog Thioesterase"/>
    <property type="match status" value="1"/>
</dbReference>
<accession>A0ABV2QFL6</accession>
<sequence length="152" mass="17127">MLILQTPAGFLDHVGQKLGTSDWFTVEQRHIDGFADVTGDDFWIHVDTERAAREMPQGKTIAHGLFILALVPRLQRQIFRVERRGKGLNYGSDRVRYTASVPVGSRVRLHQTLQAAERTGAGTRITTLCEFEIEGQQRPAVVAQFILLLQDE</sequence>
<dbReference type="Proteomes" id="UP001549320">
    <property type="component" value="Unassembled WGS sequence"/>
</dbReference>
<keyword evidence="3" id="KW-1185">Reference proteome</keyword>
<evidence type="ECO:0000313" key="2">
    <source>
        <dbReference type="EMBL" id="MET4579834.1"/>
    </source>
</evidence>
<protein>
    <submittedName>
        <fullName evidence="2">Acyl dehydratase</fullName>
    </submittedName>
</protein>